<evidence type="ECO:0000313" key="2">
    <source>
        <dbReference type="Proteomes" id="UP001562425"/>
    </source>
</evidence>
<evidence type="ECO:0000313" key="1">
    <source>
        <dbReference type="EMBL" id="KAL1403797.1"/>
    </source>
</evidence>
<gene>
    <name evidence="1" type="ORF">pipiens_019204</name>
</gene>
<reference evidence="1 2" key="1">
    <citation type="submission" date="2024-05" db="EMBL/GenBank/DDBJ databases">
        <title>Culex pipiens pipiens assembly and annotation.</title>
        <authorList>
            <person name="Alout H."/>
            <person name="Durand T."/>
        </authorList>
    </citation>
    <scope>NUCLEOTIDE SEQUENCE [LARGE SCALE GENOMIC DNA]</scope>
    <source>
        <strain evidence="1">HA-2024</strain>
        <tissue evidence="1">Whole body</tissue>
    </source>
</reference>
<keyword evidence="2" id="KW-1185">Reference proteome</keyword>
<dbReference type="Proteomes" id="UP001562425">
    <property type="component" value="Unassembled WGS sequence"/>
</dbReference>
<dbReference type="EMBL" id="JBEHCU010001133">
    <property type="protein sequence ID" value="KAL1403797.1"/>
    <property type="molecule type" value="Genomic_DNA"/>
</dbReference>
<name>A0ABD1DVN4_CULPP</name>
<organism evidence="1 2">
    <name type="scientific">Culex pipiens pipiens</name>
    <name type="common">Northern house mosquito</name>
    <dbReference type="NCBI Taxonomy" id="38569"/>
    <lineage>
        <taxon>Eukaryota</taxon>
        <taxon>Metazoa</taxon>
        <taxon>Ecdysozoa</taxon>
        <taxon>Arthropoda</taxon>
        <taxon>Hexapoda</taxon>
        <taxon>Insecta</taxon>
        <taxon>Pterygota</taxon>
        <taxon>Neoptera</taxon>
        <taxon>Endopterygota</taxon>
        <taxon>Diptera</taxon>
        <taxon>Nematocera</taxon>
        <taxon>Culicoidea</taxon>
        <taxon>Culicidae</taxon>
        <taxon>Culicinae</taxon>
        <taxon>Culicini</taxon>
        <taxon>Culex</taxon>
        <taxon>Culex</taxon>
    </lineage>
</organism>
<sequence>MSSATNCLIKTETRLHPCEIHKTVLCAINNTTTITTYCGIWNQNIQTSCHKYISAPDVRKGSRGSQNFVII</sequence>
<proteinExistence type="predicted"/>
<accession>A0ABD1DVN4</accession>
<dbReference type="AlphaFoldDB" id="A0ABD1DVN4"/>
<comment type="caution">
    <text evidence="1">The sequence shown here is derived from an EMBL/GenBank/DDBJ whole genome shotgun (WGS) entry which is preliminary data.</text>
</comment>
<protein>
    <submittedName>
        <fullName evidence="1">Uncharacterized protein</fullName>
    </submittedName>
</protein>